<evidence type="ECO:0000313" key="3">
    <source>
        <dbReference type="Proteomes" id="UP001482620"/>
    </source>
</evidence>
<organism evidence="2 3">
    <name type="scientific">Ilyodon furcidens</name>
    <name type="common">goldbreast splitfin</name>
    <dbReference type="NCBI Taxonomy" id="33524"/>
    <lineage>
        <taxon>Eukaryota</taxon>
        <taxon>Metazoa</taxon>
        <taxon>Chordata</taxon>
        <taxon>Craniata</taxon>
        <taxon>Vertebrata</taxon>
        <taxon>Euteleostomi</taxon>
        <taxon>Actinopterygii</taxon>
        <taxon>Neopterygii</taxon>
        <taxon>Teleostei</taxon>
        <taxon>Neoteleostei</taxon>
        <taxon>Acanthomorphata</taxon>
        <taxon>Ovalentaria</taxon>
        <taxon>Atherinomorphae</taxon>
        <taxon>Cyprinodontiformes</taxon>
        <taxon>Goodeidae</taxon>
        <taxon>Ilyodon</taxon>
    </lineage>
</organism>
<proteinExistence type="predicted"/>
<sequence length="114" mass="12498">MTKSAAPLTKKRADKPAQYNGIHHMTNMPNHPRTHGAGPTERSVPDTRHRTAATTRQVGQQNTSHINTEAAYKPTQPKMAGLPKCNHQVQPDSQADPAMHHPAHHHAQGKDATQ</sequence>
<comment type="caution">
    <text evidence="2">The sequence shown here is derived from an EMBL/GenBank/DDBJ whole genome shotgun (WGS) entry which is preliminary data.</text>
</comment>
<keyword evidence="3" id="KW-1185">Reference proteome</keyword>
<reference evidence="2 3" key="1">
    <citation type="submission" date="2021-06" db="EMBL/GenBank/DDBJ databases">
        <authorList>
            <person name="Palmer J.M."/>
        </authorList>
    </citation>
    <scope>NUCLEOTIDE SEQUENCE [LARGE SCALE GENOMIC DNA]</scope>
    <source>
        <strain evidence="3">if_2019</strain>
        <tissue evidence="2">Muscle</tissue>
    </source>
</reference>
<evidence type="ECO:0000313" key="2">
    <source>
        <dbReference type="EMBL" id="MEQ2232101.1"/>
    </source>
</evidence>
<gene>
    <name evidence="2" type="ORF">ILYODFUR_007750</name>
</gene>
<protein>
    <submittedName>
        <fullName evidence="2">Uncharacterized protein</fullName>
    </submittedName>
</protein>
<feature type="compositionally biased region" description="Polar residues" evidence="1">
    <location>
        <begin position="52"/>
        <end position="67"/>
    </location>
</feature>
<dbReference type="EMBL" id="JAHRIQ010035259">
    <property type="protein sequence ID" value="MEQ2232101.1"/>
    <property type="molecule type" value="Genomic_DNA"/>
</dbReference>
<evidence type="ECO:0000256" key="1">
    <source>
        <dbReference type="SAM" id="MobiDB-lite"/>
    </source>
</evidence>
<feature type="region of interest" description="Disordered" evidence="1">
    <location>
        <begin position="1"/>
        <end position="114"/>
    </location>
</feature>
<dbReference type="Proteomes" id="UP001482620">
    <property type="component" value="Unassembled WGS sequence"/>
</dbReference>
<name>A0ABV0TJA6_9TELE</name>
<accession>A0ABV0TJA6</accession>